<feature type="compositionally biased region" description="Low complexity" evidence="1">
    <location>
        <begin position="221"/>
        <end position="243"/>
    </location>
</feature>
<name>A0ABN9TPQ1_9DINO</name>
<dbReference type="SUPFAM" id="SSF101447">
    <property type="entry name" value="Formin homology 2 domain (FH2 domain)"/>
    <property type="match status" value="1"/>
</dbReference>
<dbReference type="Pfam" id="PF02181">
    <property type="entry name" value="FH2"/>
    <property type="match status" value="1"/>
</dbReference>
<comment type="caution">
    <text evidence="3">The sequence shown here is derived from an EMBL/GenBank/DDBJ whole genome shotgun (WGS) entry which is preliminary data.</text>
</comment>
<gene>
    <name evidence="3" type="ORF">PCOR1329_LOCUS41091</name>
</gene>
<dbReference type="InterPro" id="IPR051425">
    <property type="entry name" value="Formin_Homology"/>
</dbReference>
<accession>A0ABN9TPQ1</accession>
<feature type="compositionally biased region" description="Gly residues" evidence="1">
    <location>
        <begin position="272"/>
        <end position="290"/>
    </location>
</feature>
<evidence type="ECO:0000313" key="3">
    <source>
        <dbReference type="EMBL" id="CAK0848036.1"/>
    </source>
</evidence>
<feature type="domain" description="FH2" evidence="2">
    <location>
        <begin position="301"/>
        <end position="725"/>
    </location>
</feature>
<feature type="compositionally biased region" description="Low complexity" evidence="1">
    <location>
        <begin position="192"/>
        <end position="206"/>
    </location>
</feature>
<dbReference type="PANTHER" id="PTHR45725:SF1">
    <property type="entry name" value="DISHEVELLED ASSOCIATED ACTIVATOR OF MORPHOGENESIS, ISOFORM D"/>
    <property type="match status" value="1"/>
</dbReference>
<dbReference type="InterPro" id="IPR042201">
    <property type="entry name" value="FH2_Formin_sf"/>
</dbReference>
<keyword evidence="4" id="KW-1185">Reference proteome</keyword>
<dbReference type="InterPro" id="IPR015425">
    <property type="entry name" value="FH2_Formin"/>
</dbReference>
<feature type="region of interest" description="Disordered" evidence="1">
    <location>
        <begin position="262"/>
        <end position="311"/>
    </location>
</feature>
<dbReference type="Gene3D" id="1.20.58.2220">
    <property type="entry name" value="Formin, FH2 domain"/>
    <property type="match status" value="1"/>
</dbReference>
<feature type="region of interest" description="Disordered" evidence="1">
    <location>
        <begin position="185"/>
        <end position="247"/>
    </location>
</feature>
<dbReference type="Proteomes" id="UP001189429">
    <property type="component" value="Unassembled WGS sequence"/>
</dbReference>
<reference evidence="3" key="1">
    <citation type="submission" date="2023-10" db="EMBL/GenBank/DDBJ databases">
        <authorList>
            <person name="Chen Y."/>
            <person name="Shah S."/>
            <person name="Dougan E. K."/>
            <person name="Thang M."/>
            <person name="Chan C."/>
        </authorList>
    </citation>
    <scope>NUCLEOTIDE SEQUENCE [LARGE SCALE GENOMIC DNA]</scope>
</reference>
<feature type="compositionally biased region" description="Basic residues" evidence="1">
    <location>
        <begin position="301"/>
        <end position="311"/>
    </location>
</feature>
<protein>
    <recommendedName>
        <fullName evidence="2">FH2 domain-containing protein</fullName>
    </recommendedName>
</protein>
<feature type="compositionally biased region" description="Low complexity" evidence="1">
    <location>
        <begin position="262"/>
        <end position="271"/>
    </location>
</feature>
<evidence type="ECO:0000259" key="2">
    <source>
        <dbReference type="PROSITE" id="PS51444"/>
    </source>
</evidence>
<sequence length="726" mass="75195">MPCTDLRLCKRVCLEHGYGGFVVKSGAAFFQKRARSALLGHARCAAAPSLGCGAAGPSAVPTLLVAPAPSAGSSREEEHREWIEAMERTVVDLRGLAEQCRFERDRASAEGDAAAAERAGAQLGRLNRQQARVASALWAAQGGHPDTTAFCCESLSLLLGAAAGVAHEDAAAGAAARAWGVGPGDGGGADGASGTSAAAVATRGSSPRQLSAGARPDHPQADGASSSGAAAPAARAPSPCRQSADSRLPEGLQAQRLDAAGPAAMAMEPASAGGGKGPGRGPGRGPGKGGRSPPPAPRGAKGGKRGRTPLGRRFHWQGLSADRLRGTVFERDATVAAAGAPERALNLAAVERLFSDPQMEDVSRPSGGDNEVRVLSASRAQHVYIVMHRVLGPSATVADVEQLARGLEQLSLADGSSVPPQDAESLELLGTALPTAEEAAELEGLEGVLEARLRRVERLLMPLVRVPRADVRLRVLQLAMQAPSMQAYLRARAGRLAEVARALRGSDALRRLLRAVARLGSWINSSDPGAQGGFALSSALGKLRYFRALRGDRSVSLLHVAVLAAAGGDAEAAGALGGQLGRELQGLREASREDVGELGQAVADFASEAEWLKNESERHGGPGDGGYTTEARRRLVRMREEELAPRVAELQSTWGEAKAELRAALTFFAEPQEPAPGDGIDAGAAERLLRTVDAFRCDLQRAASEVCSQPERFAAVCAGSAARALS</sequence>
<proteinExistence type="predicted"/>
<evidence type="ECO:0000313" key="4">
    <source>
        <dbReference type="Proteomes" id="UP001189429"/>
    </source>
</evidence>
<evidence type="ECO:0000256" key="1">
    <source>
        <dbReference type="SAM" id="MobiDB-lite"/>
    </source>
</evidence>
<dbReference type="EMBL" id="CAUYUJ010014949">
    <property type="protein sequence ID" value="CAK0848036.1"/>
    <property type="molecule type" value="Genomic_DNA"/>
</dbReference>
<organism evidence="3 4">
    <name type="scientific">Prorocentrum cordatum</name>
    <dbReference type="NCBI Taxonomy" id="2364126"/>
    <lineage>
        <taxon>Eukaryota</taxon>
        <taxon>Sar</taxon>
        <taxon>Alveolata</taxon>
        <taxon>Dinophyceae</taxon>
        <taxon>Prorocentrales</taxon>
        <taxon>Prorocentraceae</taxon>
        <taxon>Prorocentrum</taxon>
    </lineage>
</organism>
<dbReference type="PROSITE" id="PS51444">
    <property type="entry name" value="FH2"/>
    <property type="match status" value="1"/>
</dbReference>
<dbReference type="PANTHER" id="PTHR45725">
    <property type="entry name" value="FORMIN HOMOLOGY 2 FAMILY MEMBER"/>
    <property type="match status" value="1"/>
</dbReference>